<dbReference type="EMBL" id="HBUF01381441">
    <property type="protein sequence ID" value="CAG6730448.1"/>
    <property type="molecule type" value="Transcribed_RNA"/>
</dbReference>
<accession>A0A8D8YKB2</accession>
<dbReference type="AlphaFoldDB" id="A0A8D8YKB2"/>
<organism evidence="1">
    <name type="scientific">Cacopsylla melanoneura</name>
    <dbReference type="NCBI Taxonomy" id="428564"/>
    <lineage>
        <taxon>Eukaryota</taxon>
        <taxon>Metazoa</taxon>
        <taxon>Ecdysozoa</taxon>
        <taxon>Arthropoda</taxon>
        <taxon>Hexapoda</taxon>
        <taxon>Insecta</taxon>
        <taxon>Pterygota</taxon>
        <taxon>Neoptera</taxon>
        <taxon>Paraneoptera</taxon>
        <taxon>Hemiptera</taxon>
        <taxon>Sternorrhyncha</taxon>
        <taxon>Psylloidea</taxon>
        <taxon>Psyllidae</taxon>
        <taxon>Psyllinae</taxon>
        <taxon>Cacopsylla</taxon>
    </lineage>
</organism>
<proteinExistence type="predicted"/>
<sequence length="100" mass="11810">MMIIEEEVKEEYAWLIWCEAKARAKKTKVDEAEKDEVVAKESRFELICKHRLVLVRRKIPTGKLRKVMKIPRKDMKLALLISCQGNPSTKCYCHRTFRTS</sequence>
<protein>
    <submittedName>
        <fullName evidence="1">Uncharacterized protein</fullName>
    </submittedName>
</protein>
<name>A0A8D8YKB2_9HEMI</name>
<evidence type="ECO:0000313" key="1">
    <source>
        <dbReference type="EMBL" id="CAG6730448.1"/>
    </source>
</evidence>
<reference evidence="1" key="1">
    <citation type="submission" date="2021-05" db="EMBL/GenBank/DDBJ databases">
        <authorList>
            <person name="Alioto T."/>
            <person name="Alioto T."/>
            <person name="Gomez Garrido J."/>
        </authorList>
    </citation>
    <scope>NUCLEOTIDE SEQUENCE</scope>
</reference>